<gene>
    <name evidence="2" type="ORF">RFI_29420</name>
</gene>
<proteinExistence type="predicted"/>
<accession>X6M4K6</accession>
<protein>
    <submittedName>
        <fullName evidence="2">Uncharacterized protein</fullName>
    </submittedName>
</protein>
<evidence type="ECO:0000256" key="1">
    <source>
        <dbReference type="SAM" id="MobiDB-lite"/>
    </source>
</evidence>
<name>X6M4K6_RETFI</name>
<feature type="compositionally biased region" description="Acidic residues" evidence="1">
    <location>
        <begin position="154"/>
        <end position="168"/>
    </location>
</feature>
<sequence>MKQLQSTFMANVNMLKESFRTKVTSKYVIAVHKTANNLEKGFHESGIMCTKTQVSTVKKSKKSFFKQDKKKEIARLTFKLDLLEEIPDPLPPQLEEEVNEAKTDKEKEEEGEGENKEGEGGEKKKVEEDDSKDLELDENEVSADEQEIAKFSDDEAEDSDSLAEEGYE</sequence>
<feature type="compositionally biased region" description="Acidic residues" evidence="1">
    <location>
        <begin position="128"/>
        <end position="146"/>
    </location>
</feature>
<dbReference type="Proteomes" id="UP000023152">
    <property type="component" value="Unassembled WGS sequence"/>
</dbReference>
<feature type="region of interest" description="Disordered" evidence="1">
    <location>
        <begin position="84"/>
        <end position="168"/>
    </location>
</feature>
<evidence type="ECO:0000313" key="2">
    <source>
        <dbReference type="EMBL" id="ETO07970.1"/>
    </source>
</evidence>
<evidence type="ECO:0000313" key="3">
    <source>
        <dbReference type="Proteomes" id="UP000023152"/>
    </source>
</evidence>
<feature type="compositionally biased region" description="Basic and acidic residues" evidence="1">
    <location>
        <begin position="99"/>
        <end position="127"/>
    </location>
</feature>
<keyword evidence="3" id="KW-1185">Reference proteome</keyword>
<comment type="caution">
    <text evidence="2">The sequence shown here is derived from an EMBL/GenBank/DDBJ whole genome shotgun (WGS) entry which is preliminary data.</text>
</comment>
<dbReference type="EMBL" id="ASPP01025489">
    <property type="protein sequence ID" value="ETO07970.1"/>
    <property type="molecule type" value="Genomic_DNA"/>
</dbReference>
<dbReference type="AlphaFoldDB" id="X6M4K6"/>
<organism evidence="2 3">
    <name type="scientific">Reticulomyxa filosa</name>
    <dbReference type="NCBI Taxonomy" id="46433"/>
    <lineage>
        <taxon>Eukaryota</taxon>
        <taxon>Sar</taxon>
        <taxon>Rhizaria</taxon>
        <taxon>Retaria</taxon>
        <taxon>Foraminifera</taxon>
        <taxon>Monothalamids</taxon>
        <taxon>Reticulomyxidae</taxon>
        <taxon>Reticulomyxa</taxon>
    </lineage>
</organism>
<reference evidence="2 3" key="1">
    <citation type="journal article" date="2013" name="Curr. Biol.">
        <title>The Genome of the Foraminiferan Reticulomyxa filosa.</title>
        <authorList>
            <person name="Glockner G."/>
            <person name="Hulsmann N."/>
            <person name="Schleicher M."/>
            <person name="Noegel A.A."/>
            <person name="Eichinger L."/>
            <person name="Gallinger C."/>
            <person name="Pawlowski J."/>
            <person name="Sierra R."/>
            <person name="Euteneuer U."/>
            <person name="Pillet L."/>
            <person name="Moustafa A."/>
            <person name="Platzer M."/>
            <person name="Groth M."/>
            <person name="Szafranski K."/>
            <person name="Schliwa M."/>
        </authorList>
    </citation>
    <scope>NUCLEOTIDE SEQUENCE [LARGE SCALE GENOMIC DNA]</scope>
</reference>